<dbReference type="InterPro" id="IPR002376">
    <property type="entry name" value="Formyl_transf_N"/>
</dbReference>
<dbReference type="GO" id="GO:0004644">
    <property type="term" value="F:phosphoribosylglycinamide formyltransferase activity"/>
    <property type="evidence" value="ECO:0007669"/>
    <property type="project" value="UniProtKB-EC"/>
</dbReference>
<keyword evidence="3 6" id="KW-0808">Transferase</keyword>
<dbReference type="SUPFAM" id="SSF53328">
    <property type="entry name" value="Formyltransferase"/>
    <property type="match status" value="1"/>
</dbReference>
<evidence type="ECO:0000256" key="4">
    <source>
        <dbReference type="ARBA" id="ARBA00022755"/>
    </source>
</evidence>
<dbReference type="Pfam" id="PF00551">
    <property type="entry name" value="Formyl_trans_N"/>
    <property type="match status" value="1"/>
</dbReference>
<evidence type="ECO:0000313" key="7">
    <source>
        <dbReference type="Proteomes" id="UP000248856"/>
    </source>
</evidence>
<dbReference type="Gene3D" id="3.40.50.170">
    <property type="entry name" value="Formyl transferase, N-terminal domain"/>
    <property type="match status" value="1"/>
</dbReference>
<dbReference type="OrthoDB" id="6157970at2"/>
<proteinExistence type="predicted"/>
<feature type="domain" description="Formyl transferase N-terminal" evidence="5">
    <location>
        <begin position="124"/>
        <end position="251"/>
    </location>
</feature>
<dbReference type="GO" id="GO:0006189">
    <property type="term" value="P:'de novo' IMP biosynthetic process"/>
    <property type="evidence" value="ECO:0007669"/>
    <property type="project" value="TreeGrafter"/>
</dbReference>
<comment type="caution">
    <text evidence="6">The sequence shown here is derived from an EMBL/GenBank/DDBJ whole genome shotgun (WGS) entry which is preliminary data.</text>
</comment>
<dbReference type="Proteomes" id="UP000248856">
    <property type="component" value="Unassembled WGS sequence"/>
</dbReference>
<sequence>MPQAKLVYILSLRNAAADQAGRHIDYRGGRRYMRSPLEYLAHALDTTPLGDAYSLEGIVFDDDPQSPRDQAALRDYGFACDPARPWIFPHDLTAQGRRLGDMLHAVPSEYRRLPIGSPQRPAGKQAFEQALLGKLRELGAEVVVLDGLLVILDELVRPGAPFHRRIVNIHPGITRLESPFQRRGAYATLDALHGARGLRVTDWARMAQEPVPTVARTGASLHYVDNGIDSGEVIFDVLGTDIAPEDTILELRWNNFRQSLFPALHHGLMLLAPHIAPNTAPAAAPGAHALPTTRAQGDL</sequence>
<comment type="pathway">
    <text evidence="1">Purine metabolism; IMP biosynthesis via de novo pathway; N(2)-formyl-N(1)-(5-phospho-D-ribosyl)glycinamide from N(1)-(5-phospho-D-ribosyl)glycinamide (10-formyl THF route): step 1/1.</text>
</comment>
<evidence type="ECO:0000256" key="1">
    <source>
        <dbReference type="ARBA" id="ARBA00005054"/>
    </source>
</evidence>
<dbReference type="PANTHER" id="PTHR43369:SF2">
    <property type="entry name" value="PHOSPHORIBOSYLGLYCINAMIDE FORMYLTRANSFERASE"/>
    <property type="match status" value="1"/>
</dbReference>
<gene>
    <name evidence="6" type="ORF">AX018_101279</name>
</gene>
<organism evidence="6 7">
    <name type="scientific">Paracidovorax anthurii</name>
    <dbReference type="NCBI Taxonomy" id="78229"/>
    <lineage>
        <taxon>Bacteria</taxon>
        <taxon>Pseudomonadati</taxon>
        <taxon>Pseudomonadota</taxon>
        <taxon>Betaproteobacteria</taxon>
        <taxon>Burkholderiales</taxon>
        <taxon>Comamonadaceae</taxon>
        <taxon>Paracidovorax</taxon>
    </lineage>
</organism>
<evidence type="ECO:0000256" key="3">
    <source>
        <dbReference type="ARBA" id="ARBA00022679"/>
    </source>
</evidence>
<dbReference type="InterPro" id="IPR036477">
    <property type="entry name" value="Formyl_transf_N_sf"/>
</dbReference>
<dbReference type="EMBL" id="QLTA01000012">
    <property type="protein sequence ID" value="RAR84266.1"/>
    <property type="molecule type" value="Genomic_DNA"/>
</dbReference>
<dbReference type="EC" id="2.1.2.2" evidence="2"/>
<dbReference type="AlphaFoldDB" id="A0A328ZPJ4"/>
<keyword evidence="4" id="KW-0658">Purine biosynthesis</keyword>
<name>A0A328ZPJ4_9BURK</name>
<dbReference type="PANTHER" id="PTHR43369">
    <property type="entry name" value="PHOSPHORIBOSYLGLYCINAMIDE FORMYLTRANSFERASE"/>
    <property type="match status" value="1"/>
</dbReference>
<accession>A0A328ZPJ4</accession>
<evidence type="ECO:0000313" key="6">
    <source>
        <dbReference type="EMBL" id="RAR84266.1"/>
    </source>
</evidence>
<evidence type="ECO:0000259" key="5">
    <source>
        <dbReference type="Pfam" id="PF00551"/>
    </source>
</evidence>
<reference evidence="6 7" key="1">
    <citation type="submission" date="2018-06" db="EMBL/GenBank/DDBJ databases">
        <title>Genomic Encyclopedia of Archaeal and Bacterial Type Strains, Phase II (KMG-II): from individual species to whole genera.</title>
        <authorList>
            <person name="Goeker M."/>
        </authorList>
    </citation>
    <scope>NUCLEOTIDE SEQUENCE [LARGE SCALE GENOMIC DNA]</scope>
    <source>
        <strain evidence="6 7">CFPB 3232</strain>
    </source>
</reference>
<dbReference type="GO" id="GO:0005829">
    <property type="term" value="C:cytosol"/>
    <property type="evidence" value="ECO:0007669"/>
    <property type="project" value="TreeGrafter"/>
</dbReference>
<keyword evidence="7" id="KW-1185">Reference proteome</keyword>
<evidence type="ECO:0000256" key="2">
    <source>
        <dbReference type="ARBA" id="ARBA00012254"/>
    </source>
</evidence>
<protein>
    <recommendedName>
        <fullName evidence="2">phosphoribosylglycinamide formyltransferase 1</fullName>
        <ecNumber evidence="2">2.1.2.2</ecNumber>
    </recommendedName>
</protein>
<dbReference type="RefSeq" id="WP_111876835.1">
    <property type="nucleotide sequence ID" value="NZ_CBCSGC010000058.1"/>
</dbReference>